<dbReference type="Pfam" id="PF22998">
    <property type="entry name" value="GNAT_LYC1-like"/>
    <property type="match status" value="1"/>
</dbReference>
<dbReference type="EMBL" id="ML213599">
    <property type="protein sequence ID" value="TFK39356.1"/>
    <property type="molecule type" value="Genomic_DNA"/>
</dbReference>
<dbReference type="AlphaFoldDB" id="A0A5C3M4R2"/>
<name>A0A5C3M4R2_9AGAR</name>
<dbReference type="InterPro" id="IPR053013">
    <property type="entry name" value="LAT"/>
</dbReference>
<gene>
    <name evidence="2" type="ORF">BDQ12DRAFT_698070</name>
</gene>
<keyword evidence="3" id="KW-1185">Reference proteome</keyword>
<dbReference type="Proteomes" id="UP000308652">
    <property type="component" value="Unassembled WGS sequence"/>
</dbReference>
<dbReference type="OrthoDB" id="2020070at2759"/>
<reference evidence="2 3" key="1">
    <citation type="journal article" date="2019" name="Nat. Ecol. Evol.">
        <title>Megaphylogeny resolves global patterns of mushroom evolution.</title>
        <authorList>
            <person name="Varga T."/>
            <person name="Krizsan K."/>
            <person name="Foldi C."/>
            <person name="Dima B."/>
            <person name="Sanchez-Garcia M."/>
            <person name="Sanchez-Ramirez S."/>
            <person name="Szollosi G.J."/>
            <person name="Szarkandi J.G."/>
            <person name="Papp V."/>
            <person name="Albert L."/>
            <person name="Andreopoulos W."/>
            <person name="Angelini C."/>
            <person name="Antonin V."/>
            <person name="Barry K.W."/>
            <person name="Bougher N.L."/>
            <person name="Buchanan P."/>
            <person name="Buyck B."/>
            <person name="Bense V."/>
            <person name="Catcheside P."/>
            <person name="Chovatia M."/>
            <person name="Cooper J."/>
            <person name="Damon W."/>
            <person name="Desjardin D."/>
            <person name="Finy P."/>
            <person name="Geml J."/>
            <person name="Haridas S."/>
            <person name="Hughes K."/>
            <person name="Justo A."/>
            <person name="Karasinski D."/>
            <person name="Kautmanova I."/>
            <person name="Kiss B."/>
            <person name="Kocsube S."/>
            <person name="Kotiranta H."/>
            <person name="LaButti K.M."/>
            <person name="Lechner B.E."/>
            <person name="Liimatainen K."/>
            <person name="Lipzen A."/>
            <person name="Lukacs Z."/>
            <person name="Mihaltcheva S."/>
            <person name="Morgado L.N."/>
            <person name="Niskanen T."/>
            <person name="Noordeloos M.E."/>
            <person name="Ohm R.A."/>
            <person name="Ortiz-Santana B."/>
            <person name="Ovrebo C."/>
            <person name="Racz N."/>
            <person name="Riley R."/>
            <person name="Savchenko A."/>
            <person name="Shiryaev A."/>
            <person name="Soop K."/>
            <person name="Spirin V."/>
            <person name="Szebenyi C."/>
            <person name="Tomsovsky M."/>
            <person name="Tulloss R.E."/>
            <person name="Uehling J."/>
            <person name="Grigoriev I.V."/>
            <person name="Vagvolgyi C."/>
            <person name="Papp T."/>
            <person name="Martin F.M."/>
            <person name="Miettinen O."/>
            <person name="Hibbett D.S."/>
            <person name="Nagy L.G."/>
        </authorList>
    </citation>
    <scope>NUCLEOTIDE SEQUENCE [LARGE SCALE GENOMIC DNA]</scope>
    <source>
        <strain evidence="2 3">CBS 166.37</strain>
    </source>
</reference>
<evidence type="ECO:0000259" key="1">
    <source>
        <dbReference type="Pfam" id="PF22998"/>
    </source>
</evidence>
<dbReference type="InterPro" id="IPR055100">
    <property type="entry name" value="GNAT_LYC1-like"/>
</dbReference>
<accession>A0A5C3M4R2</accession>
<protein>
    <recommendedName>
        <fullName evidence="1">LYC1 C-terminal domain-containing protein</fullName>
    </recommendedName>
</protein>
<evidence type="ECO:0000313" key="3">
    <source>
        <dbReference type="Proteomes" id="UP000308652"/>
    </source>
</evidence>
<sequence length="395" mass="45369">MFAELSLFPATPEQVIESRRRTWKQWGAGLSEEEYLYRDAVNDLHEIAREGKLITWVLAPRNNPQTTNFLCSCETFRRVGLAVRASLDAKSEPPVEEVTCYGIASVFTPPSNRKRGYARHMMQLLHWVLAPESFSSEKFPEEWGAPPENVENAGKAAFSVLYSDISNFYYTCGPTLNDEGWTIREPISTIFDVVEYTTRHTEAVPEEVNQQWYWLNDKDVLPLWNVDAGKIKSEIGIMSNGTPSFTFLPNQGVAEFQHLRQQPFWEKMVLRPQHWGISSSAPGDTNVTTFATWTLEVRPPTPKTLIITRIRASKTEFSRLLSKIMEHAARSGMQKVEIWNTPKDLEPTATRLGAKIFEREEHLPAFKWYGKDDLFNVQWLLNEKSVIELLNATYF</sequence>
<organism evidence="2 3">
    <name type="scientific">Crucibulum laeve</name>
    <dbReference type="NCBI Taxonomy" id="68775"/>
    <lineage>
        <taxon>Eukaryota</taxon>
        <taxon>Fungi</taxon>
        <taxon>Dikarya</taxon>
        <taxon>Basidiomycota</taxon>
        <taxon>Agaricomycotina</taxon>
        <taxon>Agaricomycetes</taxon>
        <taxon>Agaricomycetidae</taxon>
        <taxon>Agaricales</taxon>
        <taxon>Agaricineae</taxon>
        <taxon>Nidulariaceae</taxon>
        <taxon>Crucibulum</taxon>
    </lineage>
</organism>
<dbReference type="Gene3D" id="3.40.630.30">
    <property type="match status" value="1"/>
</dbReference>
<dbReference type="PANTHER" id="PTHR34815:SF2">
    <property type="entry name" value="N-ACETYLTRANSFERASE DOMAIN-CONTAINING PROTEIN"/>
    <property type="match status" value="1"/>
</dbReference>
<proteinExistence type="predicted"/>
<feature type="domain" description="LYC1 C-terminal" evidence="1">
    <location>
        <begin position="204"/>
        <end position="385"/>
    </location>
</feature>
<dbReference type="STRING" id="68775.A0A5C3M4R2"/>
<evidence type="ECO:0000313" key="2">
    <source>
        <dbReference type="EMBL" id="TFK39356.1"/>
    </source>
</evidence>
<dbReference type="PANTHER" id="PTHR34815">
    <property type="entry name" value="LYSINE ACETYLTRANSFERASE"/>
    <property type="match status" value="1"/>
</dbReference>